<dbReference type="GO" id="GO:0015074">
    <property type="term" value="P:DNA integration"/>
    <property type="evidence" value="ECO:0007669"/>
    <property type="project" value="UniProtKB-KW"/>
</dbReference>
<dbReference type="SUPFAM" id="SSF53041">
    <property type="entry name" value="Resolvase-like"/>
    <property type="match status" value="1"/>
</dbReference>
<dbReference type="Pfam" id="PF07508">
    <property type="entry name" value="Recombinase"/>
    <property type="match status" value="1"/>
</dbReference>
<proteinExistence type="predicted"/>
<dbReference type="InterPro" id="IPR025827">
    <property type="entry name" value="Zn_ribbon_recom_dom"/>
</dbReference>
<dbReference type="Proteomes" id="UP000823935">
    <property type="component" value="Unassembled WGS sequence"/>
</dbReference>
<sequence length="480" mass="55115">MEHELSFGALYIRVSTDKQEELSPDAQKRLLLDYAKSHNILVSPEFIFIENGISGRKADKRPEFQRMIGLAKSSEKPFSVILVWKFSRFARNQEESIVYKSMLKKQCGIDVISITEPLIDGPFGTLIERIIEWMDEYYSINLSGEVIRGMTEKAMRGGYQSTPSLGYASPGPGKPFVIVPEEAEVVRYIFDQYVNEKRDPTAIARSLNAKKILTKRGNLFEKRNVTYILRNKFYVGKIIWNGIERDGVHETFIPQELFRAANDRLEATYSPARRRNVSTCKHWMSGLVKCSVCGATLALNGGKDKYFQCWKYAKGFHPGSSHLNPKKLEAAVMDYFETILDGKSFSFRYRPPAVVQKFDDLAAHKKELNKLSAREKRIREAYEAGIDTLDEYRENKQRIAEERKRLTDLINASGQDRRDEQADRNAMLANIRTVYDVIKDEHAGYELKGAFIRTVLEDVVWNRAENTLTFHLYLSGSPQI</sequence>
<dbReference type="InterPro" id="IPR036162">
    <property type="entry name" value="Resolvase-like_N_sf"/>
</dbReference>
<comment type="caution">
    <text evidence="9">The sequence shown here is derived from an EMBL/GenBank/DDBJ whole genome shotgun (WGS) entry which is preliminary data.</text>
</comment>
<protein>
    <submittedName>
        <fullName evidence="9">Recombinase family protein</fullName>
    </submittedName>
</protein>
<dbReference type="InterPro" id="IPR011109">
    <property type="entry name" value="DNA_bind_recombinase_dom"/>
</dbReference>
<dbReference type="Gene3D" id="3.90.1750.20">
    <property type="entry name" value="Putative Large Serine Recombinase, Chain B, Domain 2"/>
    <property type="match status" value="1"/>
</dbReference>
<evidence type="ECO:0000256" key="3">
    <source>
        <dbReference type="ARBA" id="ARBA00023172"/>
    </source>
</evidence>
<dbReference type="PROSITE" id="PS51736">
    <property type="entry name" value="RECOMBINASES_3"/>
    <property type="match status" value="1"/>
</dbReference>
<evidence type="ECO:0000256" key="6">
    <source>
        <dbReference type="SAM" id="Coils"/>
    </source>
</evidence>
<organism evidence="9 10">
    <name type="scientific">Candidatus Limivivens intestinipullorum</name>
    <dbReference type="NCBI Taxonomy" id="2840858"/>
    <lineage>
        <taxon>Bacteria</taxon>
        <taxon>Bacillati</taxon>
        <taxon>Bacillota</taxon>
        <taxon>Clostridia</taxon>
        <taxon>Lachnospirales</taxon>
        <taxon>Lachnospiraceae</taxon>
        <taxon>Lachnospiraceae incertae sedis</taxon>
        <taxon>Candidatus Limivivens</taxon>
    </lineage>
</organism>
<dbReference type="PANTHER" id="PTHR30461:SF23">
    <property type="entry name" value="DNA RECOMBINASE-RELATED"/>
    <property type="match status" value="1"/>
</dbReference>
<dbReference type="PROSITE" id="PS00397">
    <property type="entry name" value="RECOMBINASES_1"/>
    <property type="match status" value="1"/>
</dbReference>
<reference evidence="9" key="2">
    <citation type="journal article" date="2021" name="PeerJ">
        <title>Extensive microbial diversity within the chicken gut microbiome revealed by metagenomics and culture.</title>
        <authorList>
            <person name="Gilroy R."/>
            <person name="Ravi A."/>
            <person name="Getino M."/>
            <person name="Pursley I."/>
            <person name="Horton D.L."/>
            <person name="Alikhan N.F."/>
            <person name="Baker D."/>
            <person name="Gharbi K."/>
            <person name="Hall N."/>
            <person name="Watson M."/>
            <person name="Adriaenssens E.M."/>
            <person name="Foster-Nyarko E."/>
            <person name="Jarju S."/>
            <person name="Secka A."/>
            <person name="Antonio M."/>
            <person name="Oren A."/>
            <person name="Chaudhuri R.R."/>
            <person name="La Ragione R."/>
            <person name="Hildebrand F."/>
            <person name="Pallen M.J."/>
        </authorList>
    </citation>
    <scope>NUCLEOTIDE SEQUENCE</scope>
    <source>
        <strain evidence="9">CHK190-19873</strain>
    </source>
</reference>
<accession>A0A9D1EUI1</accession>
<evidence type="ECO:0000256" key="2">
    <source>
        <dbReference type="ARBA" id="ARBA00023125"/>
    </source>
</evidence>
<name>A0A9D1EUI1_9FIRM</name>
<dbReference type="CDD" id="cd00338">
    <property type="entry name" value="Ser_Recombinase"/>
    <property type="match status" value="1"/>
</dbReference>
<evidence type="ECO:0000313" key="9">
    <source>
        <dbReference type="EMBL" id="HIS32203.1"/>
    </source>
</evidence>
<gene>
    <name evidence="9" type="ORF">IAB44_11775</name>
</gene>
<dbReference type="Gene3D" id="3.40.50.1390">
    <property type="entry name" value="Resolvase, N-terminal catalytic domain"/>
    <property type="match status" value="1"/>
</dbReference>
<evidence type="ECO:0000259" key="8">
    <source>
        <dbReference type="PROSITE" id="PS51737"/>
    </source>
</evidence>
<evidence type="ECO:0000259" key="7">
    <source>
        <dbReference type="PROSITE" id="PS51736"/>
    </source>
</evidence>
<dbReference type="PROSITE" id="PS51737">
    <property type="entry name" value="RECOMBINASE_DNA_BIND"/>
    <property type="match status" value="1"/>
</dbReference>
<dbReference type="Pfam" id="PF00239">
    <property type="entry name" value="Resolvase"/>
    <property type="match status" value="1"/>
</dbReference>
<feature type="coiled-coil region" evidence="6">
    <location>
        <begin position="361"/>
        <end position="412"/>
    </location>
</feature>
<reference evidence="9" key="1">
    <citation type="submission" date="2020-10" db="EMBL/GenBank/DDBJ databases">
        <authorList>
            <person name="Gilroy R."/>
        </authorList>
    </citation>
    <scope>NUCLEOTIDE SEQUENCE</scope>
    <source>
        <strain evidence="9">CHK190-19873</strain>
    </source>
</reference>
<keyword evidence="2" id="KW-0238">DNA-binding</keyword>
<feature type="active site" description="O-(5'-phospho-DNA)-serine intermediate" evidence="4 5">
    <location>
        <position position="15"/>
    </location>
</feature>
<evidence type="ECO:0000256" key="1">
    <source>
        <dbReference type="ARBA" id="ARBA00022908"/>
    </source>
</evidence>
<evidence type="ECO:0000256" key="4">
    <source>
        <dbReference type="PIRSR" id="PIRSR606118-50"/>
    </source>
</evidence>
<evidence type="ECO:0000313" key="10">
    <source>
        <dbReference type="Proteomes" id="UP000823935"/>
    </source>
</evidence>
<dbReference type="AlphaFoldDB" id="A0A9D1EUI1"/>
<dbReference type="InterPro" id="IPR038109">
    <property type="entry name" value="DNA_bind_recomb_sf"/>
</dbReference>
<keyword evidence="6" id="KW-0175">Coiled coil</keyword>
<dbReference type="InterPro" id="IPR006118">
    <property type="entry name" value="Recombinase_CS"/>
</dbReference>
<dbReference type="InterPro" id="IPR050639">
    <property type="entry name" value="SSR_resolvase"/>
</dbReference>
<feature type="domain" description="Resolvase/invertase-type recombinase catalytic" evidence="7">
    <location>
        <begin position="7"/>
        <end position="157"/>
    </location>
</feature>
<dbReference type="SMART" id="SM00857">
    <property type="entry name" value="Resolvase"/>
    <property type="match status" value="1"/>
</dbReference>
<evidence type="ECO:0000256" key="5">
    <source>
        <dbReference type="PROSITE-ProRule" id="PRU10137"/>
    </source>
</evidence>
<dbReference type="EMBL" id="DVIQ01000073">
    <property type="protein sequence ID" value="HIS32203.1"/>
    <property type="molecule type" value="Genomic_DNA"/>
</dbReference>
<dbReference type="GO" id="GO:0000150">
    <property type="term" value="F:DNA strand exchange activity"/>
    <property type="evidence" value="ECO:0007669"/>
    <property type="project" value="InterPro"/>
</dbReference>
<dbReference type="GO" id="GO:0003677">
    <property type="term" value="F:DNA binding"/>
    <property type="evidence" value="ECO:0007669"/>
    <property type="project" value="UniProtKB-KW"/>
</dbReference>
<keyword evidence="1" id="KW-0229">DNA integration</keyword>
<feature type="domain" description="Recombinase" evidence="8">
    <location>
        <begin position="156"/>
        <end position="271"/>
    </location>
</feature>
<dbReference type="PANTHER" id="PTHR30461">
    <property type="entry name" value="DNA-INVERTASE FROM LAMBDOID PROPHAGE"/>
    <property type="match status" value="1"/>
</dbReference>
<dbReference type="InterPro" id="IPR006119">
    <property type="entry name" value="Resolv_N"/>
</dbReference>
<dbReference type="Pfam" id="PF13408">
    <property type="entry name" value="Zn_ribbon_recom"/>
    <property type="match status" value="1"/>
</dbReference>
<keyword evidence="3" id="KW-0233">DNA recombination</keyword>